<dbReference type="AlphaFoldDB" id="A0A1H1B031"/>
<evidence type="ECO:0000313" key="1">
    <source>
        <dbReference type="EMBL" id="SDQ45277.1"/>
    </source>
</evidence>
<accession>A0A1H1B031</accession>
<dbReference type="InterPro" id="IPR024096">
    <property type="entry name" value="NO_sig/Golgi_transp_ligand-bd"/>
</dbReference>
<protein>
    <recommendedName>
        <fullName evidence="3">DUF2507 domain-containing protein</fullName>
    </recommendedName>
</protein>
<proteinExistence type="predicted"/>
<dbReference type="Gene3D" id="3.30.1380.20">
    <property type="entry name" value="Trafficking protein particle complex subunit 3"/>
    <property type="match status" value="1"/>
</dbReference>
<keyword evidence="2" id="KW-1185">Reference proteome</keyword>
<organism evidence="1 2">
    <name type="scientific">Virgibacillus salinus</name>
    <dbReference type="NCBI Taxonomy" id="553311"/>
    <lineage>
        <taxon>Bacteria</taxon>
        <taxon>Bacillati</taxon>
        <taxon>Bacillota</taxon>
        <taxon>Bacilli</taxon>
        <taxon>Bacillales</taxon>
        <taxon>Bacillaceae</taxon>
        <taxon>Virgibacillus</taxon>
    </lineage>
</organism>
<reference evidence="1 2" key="1">
    <citation type="submission" date="2016-10" db="EMBL/GenBank/DDBJ databases">
        <authorList>
            <person name="de Groot N.N."/>
        </authorList>
    </citation>
    <scope>NUCLEOTIDE SEQUENCE [LARGE SCALE GENOMIC DNA]</scope>
    <source>
        <strain evidence="1 2">CGMCC 1.10449</strain>
    </source>
</reference>
<dbReference type="RefSeq" id="WP_092492392.1">
    <property type="nucleotide sequence ID" value="NZ_FNKD01000002.1"/>
</dbReference>
<dbReference type="Proteomes" id="UP000199444">
    <property type="component" value="Unassembled WGS sequence"/>
</dbReference>
<dbReference type="Pfam" id="PF10702">
    <property type="entry name" value="DUF2507"/>
    <property type="match status" value="1"/>
</dbReference>
<gene>
    <name evidence="1" type="ORF">SAMN05216231_1534</name>
</gene>
<dbReference type="STRING" id="553311.SAMN05216231_1534"/>
<dbReference type="EMBL" id="FNKD01000002">
    <property type="protein sequence ID" value="SDQ45277.1"/>
    <property type="molecule type" value="Genomic_DNA"/>
</dbReference>
<evidence type="ECO:0008006" key="3">
    <source>
        <dbReference type="Google" id="ProtNLM"/>
    </source>
</evidence>
<sequence length="146" mass="16672">MSKKHKAMSVSLLDELHTSGAGYDVLRYIGLPELLGTESGTLLYFMGKNIARKLEIQSITDIIFAFDKLGWGKLELVKEKKKELIFHLMSDSVVYRLNAPFETDFRLEAGFLAEAIQIIKQVPCECTEEVHKKIHQVEFSVVYTDF</sequence>
<evidence type="ECO:0000313" key="2">
    <source>
        <dbReference type="Proteomes" id="UP000199444"/>
    </source>
</evidence>
<dbReference type="SUPFAM" id="SSF111126">
    <property type="entry name" value="Ligand-binding domain in the NO signalling and Golgi transport"/>
    <property type="match status" value="1"/>
</dbReference>
<dbReference type="InterPro" id="IPR019642">
    <property type="entry name" value="DUF2507"/>
</dbReference>
<name>A0A1H1B031_9BACI</name>